<evidence type="ECO:0000313" key="1">
    <source>
        <dbReference type="EMBL" id="GAA4268374.1"/>
    </source>
</evidence>
<reference evidence="2" key="1">
    <citation type="journal article" date="2019" name="Int. J. Syst. Evol. Microbiol.">
        <title>The Global Catalogue of Microorganisms (GCM) 10K type strain sequencing project: providing services to taxonomists for standard genome sequencing and annotation.</title>
        <authorList>
            <consortium name="The Broad Institute Genomics Platform"/>
            <consortium name="The Broad Institute Genome Sequencing Center for Infectious Disease"/>
            <person name="Wu L."/>
            <person name="Ma J."/>
        </authorList>
    </citation>
    <scope>NUCLEOTIDE SEQUENCE [LARGE SCALE GENOMIC DNA]</scope>
    <source>
        <strain evidence="2">JCM 17452</strain>
    </source>
</reference>
<evidence type="ECO:0000313" key="2">
    <source>
        <dbReference type="Proteomes" id="UP001500027"/>
    </source>
</evidence>
<sequence length="289" mass="33298">MKRLFLLLLIFIFNSSILFGQERVAFNGETLNLELEVDGNLDLLSMKKDKSYRFFVRDSNNTLHELVNTKDEDKTYFNEFRDVLADLTKDANMSTSEVGFGRYSLKKFIKAYNSKGHLRYAYTDDKVKTQVRIGIFGGITNHPFIDNANNTKVPYFTAELEAFEKKELPRQSGFFSIEHALESDDFKYVSTVLALGYRYRFINKPKFNIYVNSQFATYTISRTTMMVNGSDMDIKSNAFRVPFIFGIGSDIKISDSSYLSLIYNELFSIFVGNSDNFPINFAAGYKFNL</sequence>
<organism evidence="1 2">
    <name type="scientific">Hyunsoonleella aestuarii</name>
    <dbReference type="NCBI Taxonomy" id="912802"/>
    <lineage>
        <taxon>Bacteria</taxon>
        <taxon>Pseudomonadati</taxon>
        <taxon>Bacteroidota</taxon>
        <taxon>Flavobacteriia</taxon>
        <taxon>Flavobacteriales</taxon>
        <taxon>Flavobacteriaceae</taxon>
    </lineage>
</organism>
<proteinExistence type="predicted"/>
<accession>A0ABP8E863</accession>
<keyword evidence="2" id="KW-1185">Reference proteome</keyword>
<dbReference type="RefSeq" id="WP_139001665.1">
    <property type="nucleotide sequence ID" value="NZ_BAABAV010000001.1"/>
</dbReference>
<dbReference type="Proteomes" id="UP001500027">
    <property type="component" value="Unassembled WGS sequence"/>
</dbReference>
<protein>
    <recommendedName>
        <fullName evidence="3">Outer membrane protein beta-barrel domain-containing protein</fullName>
    </recommendedName>
</protein>
<dbReference type="EMBL" id="BAABAV010000001">
    <property type="protein sequence ID" value="GAA4268374.1"/>
    <property type="molecule type" value="Genomic_DNA"/>
</dbReference>
<comment type="caution">
    <text evidence="1">The sequence shown here is derived from an EMBL/GenBank/DDBJ whole genome shotgun (WGS) entry which is preliminary data.</text>
</comment>
<evidence type="ECO:0008006" key="3">
    <source>
        <dbReference type="Google" id="ProtNLM"/>
    </source>
</evidence>
<name>A0ABP8E863_9FLAO</name>
<gene>
    <name evidence="1" type="ORF">GCM10022257_04750</name>
</gene>